<accession>A0AAE0Y8R4</accession>
<gene>
    <name evidence="1" type="ORF">RRG08_064515</name>
</gene>
<keyword evidence="2" id="KW-1185">Reference proteome</keyword>
<protein>
    <submittedName>
        <fullName evidence="1">Uncharacterized protein</fullName>
    </submittedName>
</protein>
<evidence type="ECO:0000313" key="2">
    <source>
        <dbReference type="Proteomes" id="UP001283361"/>
    </source>
</evidence>
<sequence>MLPCSCGALCVVNDTCCENLSQDCPHILQDARYEFGDLITSDKFCDVDNIAVTSLEVSYLLIGEFISGACMQIKSFLSRIDTKYCIAAAPLSRENP</sequence>
<name>A0AAE0Y8R4_9GAST</name>
<comment type="caution">
    <text evidence="1">The sequence shown here is derived from an EMBL/GenBank/DDBJ whole genome shotgun (WGS) entry which is preliminary data.</text>
</comment>
<reference evidence="1" key="1">
    <citation type="journal article" date="2023" name="G3 (Bethesda)">
        <title>A reference genome for the long-term kleptoplast-retaining sea slug Elysia crispata morphotype clarki.</title>
        <authorList>
            <person name="Eastman K.E."/>
            <person name="Pendleton A.L."/>
            <person name="Shaikh M.A."/>
            <person name="Suttiyut T."/>
            <person name="Ogas R."/>
            <person name="Tomko P."/>
            <person name="Gavelis G."/>
            <person name="Widhalm J.R."/>
            <person name="Wisecaver J.H."/>
        </authorList>
    </citation>
    <scope>NUCLEOTIDE SEQUENCE</scope>
    <source>
        <strain evidence="1">ECLA1</strain>
    </source>
</reference>
<dbReference type="EMBL" id="JAWDGP010006762">
    <property type="protein sequence ID" value="KAK3735923.1"/>
    <property type="molecule type" value="Genomic_DNA"/>
</dbReference>
<evidence type="ECO:0000313" key="1">
    <source>
        <dbReference type="EMBL" id="KAK3735923.1"/>
    </source>
</evidence>
<dbReference type="Proteomes" id="UP001283361">
    <property type="component" value="Unassembled WGS sequence"/>
</dbReference>
<organism evidence="1 2">
    <name type="scientific">Elysia crispata</name>
    <name type="common">lettuce slug</name>
    <dbReference type="NCBI Taxonomy" id="231223"/>
    <lineage>
        <taxon>Eukaryota</taxon>
        <taxon>Metazoa</taxon>
        <taxon>Spiralia</taxon>
        <taxon>Lophotrochozoa</taxon>
        <taxon>Mollusca</taxon>
        <taxon>Gastropoda</taxon>
        <taxon>Heterobranchia</taxon>
        <taxon>Euthyneura</taxon>
        <taxon>Panpulmonata</taxon>
        <taxon>Sacoglossa</taxon>
        <taxon>Placobranchoidea</taxon>
        <taxon>Plakobranchidae</taxon>
        <taxon>Elysia</taxon>
    </lineage>
</organism>
<proteinExistence type="predicted"/>
<dbReference type="AlphaFoldDB" id="A0AAE0Y8R4"/>